<accession>A0A4Y7QCI7</accession>
<dbReference type="OrthoDB" id="5541797at2759"/>
<evidence type="ECO:0000313" key="1">
    <source>
        <dbReference type="EMBL" id="TDL24812.1"/>
    </source>
</evidence>
<name>A0A4Y7QCI7_9AGAM</name>
<evidence type="ECO:0008006" key="3">
    <source>
        <dbReference type="Google" id="ProtNLM"/>
    </source>
</evidence>
<dbReference type="EMBL" id="ML170165">
    <property type="protein sequence ID" value="TDL24812.1"/>
    <property type="molecule type" value="Genomic_DNA"/>
</dbReference>
<evidence type="ECO:0000313" key="2">
    <source>
        <dbReference type="Proteomes" id="UP000294933"/>
    </source>
</evidence>
<reference evidence="1 2" key="1">
    <citation type="submission" date="2018-06" db="EMBL/GenBank/DDBJ databases">
        <title>A transcriptomic atlas of mushroom development highlights an independent origin of complex multicellularity.</title>
        <authorList>
            <consortium name="DOE Joint Genome Institute"/>
            <person name="Krizsan K."/>
            <person name="Almasi E."/>
            <person name="Merenyi Z."/>
            <person name="Sahu N."/>
            <person name="Viragh M."/>
            <person name="Koszo T."/>
            <person name="Mondo S."/>
            <person name="Kiss B."/>
            <person name="Balint B."/>
            <person name="Kues U."/>
            <person name="Barry K."/>
            <person name="Hegedus J.C."/>
            <person name="Henrissat B."/>
            <person name="Johnson J."/>
            <person name="Lipzen A."/>
            <person name="Ohm R."/>
            <person name="Nagy I."/>
            <person name="Pangilinan J."/>
            <person name="Yan J."/>
            <person name="Xiong Y."/>
            <person name="Grigoriev I.V."/>
            <person name="Hibbett D.S."/>
            <person name="Nagy L.G."/>
        </authorList>
    </citation>
    <scope>NUCLEOTIDE SEQUENCE [LARGE SCALE GENOMIC DNA]</scope>
    <source>
        <strain evidence="1 2">SZMC22713</strain>
    </source>
</reference>
<gene>
    <name evidence="1" type="ORF">BD410DRAFT_62505</name>
</gene>
<dbReference type="Proteomes" id="UP000294933">
    <property type="component" value="Unassembled WGS sequence"/>
</dbReference>
<sequence>MSNIVSYSRRISSEVGKHVQLNNVPRSALPSDLRRLIRQAKLEHVASVQLQYHRFMPDGRAIVTLTHPKFFHHAIDALTNSTISAVRIEPRQKPATLEEMTPNRLRGARGRAEAAERGILDGTGPGAGISAKGKEVVMWGLPGRLATSALVSYLQSKKLVREDAHGQPAYEVLKIGLPPRGAAQGSKHVVRLPSIADAHRLVRRLHMTYFQQESWGKRYQIQARVVY</sequence>
<keyword evidence="2" id="KW-1185">Reference proteome</keyword>
<dbReference type="VEuPathDB" id="FungiDB:BD410DRAFT_62505"/>
<protein>
    <recommendedName>
        <fullName evidence="3">RRM domain-containing protein</fullName>
    </recommendedName>
</protein>
<dbReference type="AlphaFoldDB" id="A0A4Y7QCI7"/>
<proteinExistence type="predicted"/>
<organism evidence="1 2">
    <name type="scientific">Rickenella mellea</name>
    <dbReference type="NCBI Taxonomy" id="50990"/>
    <lineage>
        <taxon>Eukaryota</taxon>
        <taxon>Fungi</taxon>
        <taxon>Dikarya</taxon>
        <taxon>Basidiomycota</taxon>
        <taxon>Agaricomycotina</taxon>
        <taxon>Agaricomycetes</taxon>
        <taxon>Hymenochaetales</taxon>
        <taxon>Rickenellaceae</taxon>
        <taxon>Rickenella</taxon>
    </lineage>
</organism>